<proteinExistence type="predicted"/>
<feature type="transmembrane region" description="Helical" evidence="1">
    <location>
        <begin position="23"/>
        <end position="44"/>
    </location>
</feature>
<organism evidence="2 3">
    <name type="scientific">Nonomuraea jiangxiensis</name>
    <dbReference type="NCBI Taxonomy" id="633440"/>
    <lineage>
        <taxon>Bacteria</taxon>
        <taxon>Bacillati</taxon>
        <taxon>Actinomycetota</taxon>
        <taxon>Actinomycetes</taxon>
        <taxon>Streptosporangiales</taxon>
        <taxon>Streptosporangiaceae</taxon>
        <taxon>Nonomuraea</taxon>
    </lineage>
</organism>
<dbReference type="EMBL" id="FNDJ01000001">
    <property type="protein sequence ID" value="SDH08409.1"/>
    <property type="molecule type" value="Genomic_DNA"/>
</dbReference>
<keyword evidence="1" id="KW-1133">Transmembrane helix</keyword>
<keyword evidence="3" id="KW-1185">Reference proteome</keyword>
<evidence type="ECO:0000313" key="3">
    <source>
        <dbReference type="Proteomes" id="UP000199202"/>
    </source>
</evidence>
<name>A0A1G7ZIE8_9ACTN</name>
<dbReference type="Proteomes" id="UP000199202">
    <property type="component" value="Unassembled WGS sequence"/>
</dbReference>
<evidence type="ECO:0000256" key="1">
    <source>
        <dbReference type="SAM" id="Phobius"/>
    </source>
</evidence>
<protein>
    <submittedName>
        <fullName evidence="2">Uncharacterized protein</fullName>
    </submittedName>
</protein>
<keyword evidence="1" id="KW-0812">Transmembrane</keyword>
<keyword evidence="1" id="KW-0472">Membrane</keyword>
<dbReference type="RefSeq" id="WP_176992980.1">
    <property type="nucleotide sequence ID" value="NZ_FNDJ01000001.1"/>
</dbReference>
<reference evidence="2 3" key="1">
    <citation type="submission" date="2016-10" db="EMBL/GenBank/DDBJ databases">
        <authorList>
            <person name="de Groot N.N."/>
        </authorList>
    </citation>
    <scope>NUCLEOTIDE SEQUENCE [LARGE SCALE GENOMIC DNA]</scope>
    <source>
        <strain evidence="2 3">CGMCC 4.6533</strain>
    </source>
</reference>
<dbReference type="STRING" id="633440.SAMN05421869_101423"/>
<gene>
    <name evidence="2" type="ORF">SAMN05421869_101423</name>
</gene>
<dbReference type="AlphaFoldDB" id="A0A1G7ZIE8"/>
<evidence type="ECO:0000313" key="2">
    <source>
        <dbReference type="EMBL" id="SDH08409.1"/>
    </source>
</evidence>
<sequence length="53" mass="5408">MASGSLVGYGGGVAAAALSTGHLWLVGLCAVIVLGAAFLVRFGFRRGKSPWCR</sequence>
<accession>A0A1G7ZIE8</accession>